<keyword evidence="3" id="KW-0813">Transport</keyword>
<evidence type="ECO:0000256" key="7">
    <source>
        <dbReference type="ARBA" id="ARBA00023053"/>
    </source>
</evidence>
<keyword evidence="7" id="KW-0915">Sodium</keyword>
<feature type="transmembrane region" description="Helical" evidence="12">
    <location>
        <begin position="227"/>
        <end position="250"/>
    </location>
</feature>
<dbReference type="GO" id="GO:0005886">
    <property type="term" value="C:plasma membrane"/>
    <property type="evidence" value="ECO:0007669"/>
    <property type="project" value="UniProtKB-SubCell"/>
</dbReference>
<keyword evidence="5 12" id="KW-0812">Transmembrane</keyword>
<evidence type="ECO:0008006" key="15">
    <source>
        <dbReference type="Google" id="ProtNLM"/>
    </source>
</evidence>
<feature type="transmembrane region" description="Helical" evidence="12">
    <location>
        <begin position="562"/>
        <end position="583"/>
    </location>
</feature>
<dbReference type="InterPro" id="IPR051163">
    <property type="entry name" value="Sodium:Solute_Symporter_SSF"/>
</dbReference>
<feature type="transmembrane region" description="Helical" evidence="12">
    <location>
        <begin position="163"/>
        <end position="183"/>
    </location>
</feature>
<accession>A0AAD4PQ34</accession>
<evidence type="ECO:0000256" key="6">
    <source>
        <dbReference type="ARBA" id="ARBA00022989"/>
    </source>
</evidence>
<dbReference type="PROSITE" id="PS50283">
    <property type="entry name" value="NA_SOLUT_SYMP_3"/>
    <property type="match status" value="1"/>
</dbReference>
<dbReference type="GO" id="GO:0015293">
    <property type="term" value="F:symporter activity"/>
    <property type="evidence" value="ECO:0007669"/>
    <property type="project" value="TreeGrafter"/>
</dbReference>
<comment type="subcellular location">
    <subcellularLocation>
        <location evidence="1">Cell membrane</location>
        <topology evidence="1">Multi-pass membrane protein</topology>
    </subcellularLocation>
</comment>
<dbReference type="GO" id="GO:0006814">
    <property type="term" value="P:sodium ion transport"/>
    <property type="evidence" value="ECO:0007669"/>
    <property type="project" value="UniProtKB-KW"/>
</dbReference>
<evidence type="ECO:0000256" key="1">
    <source>
        <dbReference type="ARBA" id="ARBA00004651"/>
    </source>
</evidence>
<dbReference type="Proteomes" id="UP001200034">
    <property type="component" value="Unassembled WGS sequence"/>
</dbReference>
<keyword evidence="8" id="KW-0406">Ion transport</keyword>
<feature type="transmembrane region" description="Helical" evidence="12">
    <location>
        <begin position="472"/>
        <end position="493"/>
    </location>
</feature>
<evidence type="ECO:0000256" key="9">
    <source>
        <dbReference type="ARBA" id="ARBA00023136"/>
    </source>
</evidence>
<evidence type="ECO:0000256" key="10">
    <source>
        <dbReference type="ARBA" id="ARBA00023201"/>
    </source>
</evidence>
<comment type="caution">
    <text evidence="13">The sequence shown here is derived from an EMBL/GenBank/DDBJ whole genome shotgun (WGS) entry which is preliminary data.</text>
</comment>
<keyword evidence="14" id="KW-1185">Reference proteome</keyword>
<name>A0AAD4PQ34_9MUSC</name>
<comment type="similarity">
    <text evidence="2 11">Belongs to the sodium:solute symporter (SSF) (TC 2.A.21) family.</text>
</comment>
<gene>
    <name evidence="13" type="ORF">KR093_004777</name>
</gene>
<evidence type="ECO:0000313" key="14">
    <source>
        <dbReference type="Proteomes" id="UP001200034"/>
    </source>
</evidence>
<keyword evidence="6 12" id="KW-1133">Transmembrane helix</keyword>
<dbReference type="InterPro" id="IPR038377">
    <property type="entry name" value="Na/Glc_symporter_sf"/>
</dbReference>
<dbReference type="Gene3D" id="1.20.1730.10">
    <property type="entry name" value="Sodium/glucose cotransporter"/>
    <property type="match status" value="1"/>
</dbReference>
<evidence type="ECO:0000256" key="5">
    <source>
        <dbReference type="ARBA" id="ARBA00022692"/>
    </source>
</evidence>
<dbReference type="PANTHER" id="PTHR42985">
    <property type="entry name" value="SODIUM-COUPLED MONOCARBOXYLATE TRANSPORTER"/>
    <property type="match status" value="1"/>
</dbReference>
<feature type="transmembrane region" description="Helical" evidence="12">
    <location>
        <begin position="440"/>
        <end position="465"/>
    </location>
</feature>
<feature type="transmembrane region" description="Helical" evidence="12">
    <location>
        <begin position="195"/>
        <end position="215"/>
    </location>
</feature>
<proteinExistence type="inferred from homology"/>
<organism evidence="13 14">
    <name type="scientific">Drosophila rubida</name>
    <dbReference type="NCBI Taxonomy" id="30044"/>
    <lineage>
        <taxon>Eukaryota</taxon>
        <taxon>Metazoa</taxon>
        <taxon>Ecdysozoa</taxon>
        <taxon>Arthropoda</taxon>
        <taxon>Hexapoda</taxon>
        <taxon>Insecta</taxon>
        <taxon>Pterygota</taxon>
        <taxon>Neoptera</taxon>
        <taxon>Endopterygota</taxon>
        <taxon>Diptera</taxon>
        <taxon>Brachycera</taxon>
        <taxon>Muscomorpha</taxon>
        <taxon>Ephydroidea</taxon>
        <taxon>Drosophilidae</taxon>
        <taxon>Drosophila</taxon>
    </lineage>
</organism>
<dbReference type="Pfam" id="PF00474">
    <property type="entry name" value="SSF"/>
    <property type="match status" value="1"/>
</dbReference>
<keyword evidence="10" id="KW-0739">Sodium transport</keyword>
<dbReference type="NCBIfam" id="TIGR00813">
    <property type="entry name" value="sss"/>
    <property type="match status" value="1"/>
</dbReference>
<feature type="transmembrane region" description="Helical" evidence="12">
    <location>
        <begin position="70"/>
        <end position="91"/>
    </location>
</feature>
<evidence type="ECO:0000256" key="12">
    <source>
        <dbReference type="SAM" id="Phobius"/>
    </source>
</evidence>
<feature type="transmembrane region" description="Helical" evidence="12">
    <location>
        <begin position="30"/>
        <end position="49"/>
    </location>
</feature>
<feature type="transmembrane region" description="Helical" evidence="12">
    <location>
        <begin position="418"/>
        <end position="434"/>
    </location>
</feature>
<evidence type="ECO:0000256" key="8">
    <source>
        <dbReference type="ARBA" id="ARBA00023065"/>
    </source>
</evidence>
<sequence length="643" mass="70985">MSSTSATITSTMATTPSATSDELRFGTTDYVVFTLMLGTSATIGIYFGFFAKAKNTTEEYLRGGKKMQTLPIAISLVASQLSGIAIMSVPAETYSFGINYFFMVISMVAVVPILNYIIVPVFYENNVSNCYEVSDDSIISKSYLHHLSFQYLEERFSKLTRQLVTVTFVMNSCLMLPVIMFIPSLAFSQVTGMNIHHINVIVSSVCVFYTMLGGIKAVVWTDVVQGCIMLISVVLVGVLGVMQTGGLGAVMENASLGGRLKLDLRLDPRIRITAWNAFWGGLFMWTGHIGLNQSCVQRIVSLPSLRQAKRSLVIAGFGFIIIMAINSFTGIIMFARYYGCDPMLAGMVSKPDKMMPFFIQDIMGNLIGMPGLFISCVFSAALSTLSANLNSLAGVIYFDYIRPFIRHTETRANATMKLTIIAMGLYCVVGGYAVQNFSSIIQTVITITGINTGAVVAVFFLGMLYPRANSKVAVTSLIFSVLVMFCIICKGQMNFKAGYVKYEGLPNSLDQCDAPQFQVILNAIHNNRTTPITPTPAPEVPPLVTGAFESNREFSIFEISFYWYKVIGILVTILWAVPASYIFKIDPKELSSPKMFAPFIRKFMKAHQATELEELPLNGDKLKEKQELHIDLTKFQKEKNGSN</sequence>
<dbReference type="EMBL" id="JAJJHW010000824">
    <property type="protein sequence ID" value="KAH8381428.1"/>
    <property type="molecule type" value="Genomic_DNA"/>
</dbReference>
<keyword evidence="9 12" id="KW-0472">Membrane</keyword>
<protein>
    <recommendedName>
        <fullName evidence="15">Sodium-coupled monocarboxylate transporter 2</fullName>
    </recommendedName>
</protein>
<feature type="transmembrane region" description="Helical" evidence="12">
    <location>
        <begin position="312"/>
        <end position="338"/>
    </location>
</feature>
<evidence type="ECO:0000256" key="4">
    <source>
        <dbReference type="ARBA" id="ARBA00022475"/>
    </source>
</evidence>
<dbReference type="PANTHER" id="PTHR42985:SF46">
    <property type="entry name" value="FI02923P-RELATED"/>
    <property type="match status" value="1"/>
</dbReference>
<feature type="transmembrane region" description="Helical" evidence="12">
    <location>
        <begin position="270"/>
        <end position="291"/>
    </location>
</feature>
<evidence type="ECO:0000256" key="11">
    <source>
        <dbReference type="RuleBase" id="RU362091"/>
    </source>
</evidence>
<dbReference type="InterPro" id="IPR001734">
    <property type="entry name" value="Na/solute_symporter"/>
</dbReference>
<evidence type="ECO:0000313" key="13">
    <source>
        <dbReference type="EMBL" id="KAH8381428.1"/>
    </source>
</evidence>
<dbReference type="CDD" id="cd11492">
    <property type="entry name" value="SLC5sbd_NIS-SMVT"/>
    <property type="match status" value="1"/>
</dbReference>
<reference evidence="13" key="1">
    <citation type="journal article" date="2021" name="Mol. Ecol. Resour.">
        <title>Phylogenomic analyses of the genus Drosophila reveals genomic signals of climate adaptation.</title>
        <authorList>
            <person name="Li F."/>
            <person name="Rane R.V."/>
            <person name="Luria V."/>
            <person name="Xiong Z."/>
            <person name="Chen J."/>
            <person name="Li Z."/>
            <person name="Catullo R.A."/>
            <person name="Griffin P.C."/>
            <person name="Schiffer M."/>
            <person name="Pearce S."/>
            <person name="Lee S.F."/>
            <person name="McElroy K."/>
            <person name="Stocker A."/>
            <person name="Shirriffs J."/>
            <person name="Cockerell F."/>
            <person name="Coppin C."/>
            <person name="Sgro C.M."/>
            <person name="Karger A."/>
            <person name="Cain J.W."/>
            <person name="Weber J.A."/>
            <person name="Santpere G."/>
            <person name="Kirschner M.W."/>
            <person name="Hoffmann A.A."/>
            <person name="Oakeshott J.G."/>
            <person name="Zhang G."/>
        </authorList>
    </citation>
    <scope>NUCLEOTIDE SEQUENCE</scope>
    <source>
        <strain evidence="13">BGI-SZ-2011g</strain>
    </source>
</reference>
<evidence type="ECO:0000256" key="2">
    <source>
        <dbReference type="ARBA" id="ARBA00006434"/>
    </source>
</evidence>
<evidence type="ECO:0000256" key="3">
    <source>
        <dbReference type="ARBA" id="ARBA00022448"/>
    </source>
</evidence>
<feature type="transmembrane region" description="Helical" evidence="12">
    <location>
        <begin position="97"/>
        <end position="119"/>
    </location>
</feature>
<dbReference type="AlphaFoldDB" id="A0AAD4PQ34"/>
<keyword evidence="4" id="KW-1003">Cell membrane</keyword>